<dbReference type="PATRIC" id="fig|446692.3.peg.428"/>
<protein>
    <recommendedName>
        <fullName evidence="3">Glycosyltransferase family 2 protein</fullName>
    </recommendedName>
</protein>
<proteinExistence type="predicted"/>
<keyword evidence="2" id="KW-1185">Reference proteome</keyword>
<dbReference type="RefSeq" id="WP_058987035.1">
    <property type="nucleotide sequence ID" value="NZ_LN606600.1"/>
</dbReference>
<reference evidence="2" key="1">
    <citation type="submission" date="2014-09" db="EMBL/GenBank/DDBJ databases">
        <authorList>
            <person name="Illeghems K.G."/>
        </authorList>
    </citation>
    <scope>NUCLEOTIDE SEQUENCE [LARGE SCALE GENOMIC DNA]</scope>
    <source>
        <strain evidence="2">108B</strain>
    </source>
</reference>
<dbReference type="KEGG" id="asz:ASN_467"/>
<dbReference type="EMBL" id="LN606600">
    <property type="protein sequence ID" value="CEF39887.1"/>
    <property type="molecule type" value="Genomic_DNA"/>
</dbReference>
<dbReference type="Pfam" id="PF13704">
    <property type="entry name" value="Glyco_tranf_2_4"/>
    <property type="match status" value="1"/>
</dbReference>
<dbReference type="GeneID" id="34781675"/>
<evidence type="ECO:0000313" key="1">
    <source>
        <dbReference type="EMBL" id="CEF39887.1"/>
    </source>
</evidence>
<organism evidence="1 2">
    <name type="scientific">Acetobacter senegalensis</name>
    <dbReference type="NCBI Taxonomy" id="446692"/>
    <lineage>
        <taxon>Bacteria</taxon>
        <taxon>Pseudomonadati</taxon>
        <taxon>Pseudomonadota</taxon>
        <taxon>Alphaproteobacteria</taxon>
        <taxon>Acetobacterales</taxon>
        <taxon>Acetobacteraceae</taxon>
        <taxon>Acetobacter</taxon>
    </lineage>
</organism>
<evidence type="ECO:0000313" key="2">
    <source>
        <dbReference type="Proteomes" id="UP000056109"/>
    </source>
</evidence>
<dbReference type="Proteomes" id="UP000056109">
    <property type="component" value="Chromosome I"/>
</dbReference>
<dbReference type="CDD" id="cd00761">
    <property type="entry name" value="Glyco_tranf_GTA_type"/>
    <property type="match status" value="1"/>
</dbReference>
<accession>A0A0U5ERC2</accession>
<gene>
    <name evidence="1" type="ORF">ASN_467</name>
</gene>
<sequence length="268" mass="30756">MGFRSAAVTMVYNEDKFLPIWIDYYGKNLGFENLYIIDHGSNDGSTARIPGNVIKIPRDNFDDVQRVGFINKFHASLLTYFDCVLYTDCDEFLVPRPTRYNSLVTYLREQHHGNVVRAVGVDVMPNAMLLPPVNFASNILPQRPYGFITPWESKPLVTKVPTEWSPGFHNCNQPSILDEDLWLFHLKHCDLQRSLMRLNLTRSMKWSEQGAAFGHHQRSRDEDLIHLVQTVVNEQEDASLDSLPITSLLAEGGYSKLRRIPDMFLPCL</sequence>
<dbReference type="AlphaFoldDB" id="A0A0U5ERC2"/>
<evidence type="ECO:0008006" key="3">
    <source>
        <dbReference type="Google" id="ProtNLM"/>
    </source>
</evidence>
<name>A0A0U5ERC2_9PROT</name>